<evidence type="ECO:0000313" key="2">
    <source>
        <dbReference type="EMBL" id="CAK5268169.1"/>
    </source>
</evidence>
<reference evidence="2" key="1">
    <citation type="submission" date="2023-11" db="EMBL/GenBank/DDBJ databases">
        <authorList>
            <person name="De Vega J J."/>
            <person name="De Vega J J."/>
        </authorList>
    </citation>
    <scope>NUCLEOTIDE SEQUENCE</scope>
</reference>
<evidence type="ECO:0000256" key="1">
    <source>
        <dbReference type="SAM" id="MobiDB-lite"/>
    </source>
</evidence>
<name>A0AAD2H1G5_9AGAR</name>
<comment type="caution">
    <text evidence="2">The sequence shown here is derived from an EMBL/GenBank/DDBJ whole genome shotgun (WGS) entry which is preliminary data.</text>
</comment>
<feature type="non-terminal residue" evidence="2">
    <location>
        <position position="161"/>
    </location>
</feature>
<feature type="region of interest" description="Disordered" evidence="1">
    <location>
        <begin position="78"/>
        <end position="98"/>
    </location>
</feature>
<dbReference type="EMBL" id="CAVNYO010000138">
    <property type="protein sequence ID" value="CAK5268169.1"/>
    <property type="molecule type" value="Genomic_DNA"/>
</dbReference>
<dbReference type="AlphaFoldDB" id="A0AAD2H1G5"/>
<sequence length="161" mass="17036">MHSHERCTRRFHPVAAESAAARSVPEPITSAASVISTCRHCSGSIMWTGSQLSSSVLLSPISLLLTITYATSHVAESSPPEDAQVQQMAPRSPSPESKRRLIMTMTLSASRSLHILAHASSTATDCGAVIDCLQMRGSGRKFSSSSPCCHGSGGRDLSLVE</sequence>
<evidence type="ECO:0000313" key="3">
    <source>
        <dbReference type="Proteomes" id="UP001295794"/>
    </source>
</evidence>
<protein>
    <submittedName>
        <fullName evidence="2">Uncharacterized protein</fullName>
    </submittedName>
</protein>
<gene>
    <name evidence="2" type="ORF">MYCIT1_LOCUS11262</name>
</gene>
<proteinExistence type="predicted"/>
<keyword evidence="3" id="KW-1185">Reference proteome</keyword>
<organism evidence="2 3">
    <name type="scientific">Mycena citricolor</name>
    <dbReference type="NCBI Taxonomy" id="2018698"/>
    <lineage>
        <taxon>Eukaryota</taxon>
        <taxon>Fungi</taxon>
        <taxon>Dikarya</taxon>
        <taxon>Basidiomycota</taxon>
        <taxon>Agaricomycotina</taxon>
        <taxon>Agaricomycetes</taxon>
        <taxon>Agaricomycetidae</taxon>
        <taxon>Agaricales</taxon>
        <taxon>Marasmiineae</taxon>
        <taxon>Mycenaceae</taxon>
        <taxon>Mycena</taxon>
    </lineage>
</organism>
<dbReference type="Proteomes" id="UP001295794">
    <property type="component" value="Unassembled WGS sequence"/>
</dbReference>
<feature type="region of interest" description="Disordered" evidence="1">
    <location>
        <begin position="139"/>
        <end position="161"/>
    </location>
</feature>
<accession>A0AAD2H1G5</accession>